<evidence type="ECO:0000256" key="1">
    <source>
        <dbReference type="ARBA" id="ARBA00001049"/>
    </source>
</evidence>
<dbReference type="Pfam" id="PF01019">
    <property type="entry name" value="G_glu_transpept"/>
    <property type="match status" value="1"/>
</dbReference>
<keyword evidence="6 11" id="KW-0865">Zymogen</keyword>
<evidence type="ECO:0000256" key="7">
    <source>
        <dbReference type="ARBA" id="ARBA00023315"/>
    </source>
</evidence>
<dbReference type="Proteomes" id="UP000324927">
    <property type="component" value="Unassembled WGS sequence"/>
</dbReference>
<dbReference type="EC" id="2.3.2.2" evidence="11"/>
<dbReference type="Gene3D" id="3.60.20.40">
    <property type="match status" value="1"/>
</dbReference>
<dbReference type="PANTHER" id="PTHR43199">
    <property type="entry name" value="GLUTATHIONE HYDROLASE"/>
    <property type="match status" value="1"/>
</dbReference>
<dbReference type="GO" id="GO:0006750">
    <property type="term" value="P:glutathione biosynthetic process"/>
    <property type="evidence" value="ECO:0007669"/>
    <property type="project" value="UniProtKB-KW"/>
</dbReference>
<keyword evidence="5 11" id="KW-0378">Hydrolase</keyword>
<protein>
    <recommendedName>
        <fullName evidence="11">Glutathione hydrolase proenzyme</fullName>
        <ecNumber evidence="11">2.3.2.2</ecNumber>
        <ecNumber evidence="11">3.4.19.13</ecNumber>
    </recommendedName>
    <component>
        <recommendedName>
            <fullName evidence="11">Glutathione hydrolase large chain</fullName>
        </recommendedName>
    </component>
    <component>
        <recommendedName>
            <fullName evidence="11">Glutathione hydrolase small chain</fullName>
        </recommendedName>
    </component>
</protein>
<dbReference type="EMBL" id="VTTN01000012">
    <property type="protein sequence ID" value="KAA0593276.1"/>
    <property type="molecule type" value="Genomic_DNA"/>
</dbReference>
<organism evidence="12 13">
    <name type="scientific">Azospirillum lipoferum</name>
    <dbReference type="NCBI Taxonomy" id="193"/>
    <lineage>
        <taxon>Bacteria</taxon>
        <taxon>Pseudomonadati</taxon>
        <taxon>Pseudomonadota</taxon>
        <taxon>Alphaproteobacteria</taxon>
        <taxon>Rhodospirillales</taxon>
        <taxon>Azospirillaceae</taxon>
        <taxon>Azospirillum</taxon>
    </lineage>
</organism>
<feature type="binding site" evidence="10">
    <location>
        <begin position="417"/>
        <end position="418"/>
    </location>
    <ligand>
        <name>L-glutamate</name>
        <dbReference type="ChEBI" id="CHEBI:29985"/>
    </ligand>
</feature>
<evidence type="ECO:0000256" key="6">
    <source>
        <dbReference type="ARBA" id="ARBA00023145"/>
    </source>
</evidence>
<dbReference type="SUPFAM" id="SSF56235">
    <property type="entry name" value="N-terminal nucleophile aminohydrolases (Ntn hydrolases)"/>
    <property type="match status" value="1"/>
</dbReference>
<evidence type="ECO:0000313" key="12">
    <source>
        <dbReference type="EMBL" id="KAA0593276.1"/>
    </source>
</evidence>
<evidence type="ECO:0000256" key="5">
    <source>
        <dbReference type="ARBA" id="ARBA00022801"/>
    </source>
</evidence>
<dbReference type="InterPro" id="IPR043137">
    <property type="entry name" value="GGT_ssub_C"/>
</dbReference>
<dbReference type="InterPro" id="IPR000101">
    <property type="entry name" value="GGT_peptidase"/>
</dbReference>
<dbReference type="PRINTS" id="PR01210">
    <property type="entry name" value="GGTRANSPTASE"/>
</dbReference>
<dbReference type="UniPathway" id="UPA00204"/>
<comment type="similarity">
    <text evidence="3 11">Belongs to the gamma-glutamyltransferase family.</text>
</comment>
<evidence type="ECO:0000256" key="4">
    <source>
        <dbReference type="ARBA" id="ARBA00022679"/>
    </source>
</evidence>
<comment type="subunit">
    <text evidence="11">This enzyme consists of two polypeptide chains, which are synthesized in precursor form from a single polypeptide.</text>
</comment>
<feature type="binding site" evidence="10">
    <location>
        <position position="439"/>
    </location>
    <ligand>
        <name>L-glutamate</name>
        <dbReference type="ChEBI" id="CHEBI:29985"/>
    </ligand>
</feature>
<dbReference type="NCBIfam" id="TIGR00066">
    <property type="entry name" value="g_glut_trans"/>
    <property type="match status" value="1"/>
</dbReference>
<dbReference type="InterPro" id="IPR043138">
    <property type="entry name" value="GGT_lsub"/>
</dbReference>
<evidence type="ECO:0000256" key="9">
    <source>
        <dbReference type="PIRSR" id="PIRSR600101-1"/>
    </source>
</evidence>
<keyword evidence="13" id="KW-1185">Reference proteome</keyword>
<dbReference type="EC" id="3.4.19.13" evidence="11"/>
<dbReference type="InterPro" id="IPR029055">
    <property type="entry name" value="Ntn_hydrolases_N"/>
</dbReference>
<comment type="pathway">
    <text evidence="11">Sulfur metabolism; glutathione metabolism.</text>
</comment>
<dbReference type="GO" id="GO:0103068">
    <property type="term" value="F:leukotriene C4 gamma-glutamyl transferase activity"/>
    <property type="evidence" value="ECO:0007669"/>
    <property type="project" value="UniProtKB-EC"/>
</dbReference>
<reference evidence="12 13" key="1">
    <citation type="submission" date="2019-08" db="EMBL/GenBank/DDBJ databases">
        <authorList>
            <person name="Grouzdev D."/>
            <person name="Tikhonova E."/>
            <person name="Kravchenko I."/>
        </authorList>
    </citation>
    <scope>NUCLEOTIDE SEQUENCE [LARGE SCALE GENOMIC DNA]</scope>
    <source>
        <strain evidence="12 13">59b</strain>
    </source>
</reference>
<evidence type="ECO:0000256" key="11">
    <source>
        <dbReference type="RuleBase" id="RU368036"/>
    </source>
</evidence>
<dbReference type="GO" id="GO:0036374">
    <property type="term" value="F:glutathione hydrolase activity"/>
    <property type="evidence" value="ECO:0007669"/>
    <property type="project" value="UniProtKB-UniRule"/>
</dbReference>
<feature type="active site" description="Nucleophile" evidence="9">
    <location>
        <position position="358"/>
    </location>
</feature>
<dbReference type="InterPro" id="IPR051792">
    <property type="entry name" value="GGT_bact"/>
</dbReference>
<dbReference type="AlphaFoldDB" id="A0A5A9GFU5"/>
<dbReference type="PANTHER" id="PTHR43199:SF1">
    <property type="entry name" value="GLUTATHIONE HYDROLASE PROENZYME"/>
    <property type="match status" value="1"/>
</dbReference>
<sequence length="545" mass="58186">MGDAMIVAPQPEAAEAGAEVLERGGNAVDAAIACAFVQGVVDPQMSGIGGFGSMQVYMPGRGVHDILEFYARAPLAARPDMWTDLLLGQTRDGFGFLLKGGISEIGHLAVCTPGSLKGYAEALGRYGTFDWADVMAPAITQAGRGFMVRPHVHWYWSLDQSGSGEVDTIDKLHHSRTGRDIYFRPDGTVKRPGDLVLNPDLTRTLERIARGGPDLFYRGEIAEEIAADMAAHGGLIGLDDLAAYEVSTAAPVWGEYRGHRISTSPPPASGFPMLQLLHILENFDIGALEHGSAEHVRLLAEAMKRMTVDKDRHMGDPAYVEVPVDRLIAKDYCRALAEDIRAGNRAEVSRLDKSSRDTTHISVVDARGNAVALTHTLGSPSGAITDGLGFMYNGTMARFDPRPGRAGSIAPGKRRASSAAPTIVFKDDRPFVVMGAPGGSYIAPAMAQGIMNVIDFGMSMLEAVSAPRVMAVSNTIDVSNRIRRSVTDALAEQGYAVKRSWQSYAFAALHGIRIDGGVCSGGADPQRDGMAIRVRSQAGVAASRP</sequence>
<evidence type="ECO:0000256" key="10">
    <source>
        <dbReference type="PIRSR" id="PIRSR600101-2"/>
    </source>
</evidence>
<dbReference type="GO" id="GO:0006751">
    <property type="term" value="P:glutathione catabolic process"/>
    <property type="evidence" value="ECO:0007669"/>
    <property type="project" value="UniProtKB-UniRule"/>
</dbReference>
<comment type="caution">
    <text evidence="12">The sequence shown here is derived from an EMBL/GenBank/DDBJ whole genome shotgun (WGS) entry which is preliminary data.</text>
</comment>
<comment type="catalytic activity">
    <reaction evidence="2 11">
        <text>glutathione + H2O = L-cysteinylglycine + L-glutamate</text>
        <dbReference type="Rhea" id="RHEA:28807"/>
        <dbReference type="ChEBI" id="CHEBI:15377"/>
        <dbReference type="ChEBI" id="CHEBI:29985"/>
        <dbReference type="ChEBI" id="CHEBI:57925"/>
        <dbReference type="ChEBI" id="CHEBI:61694"/>
        <dbReference type="EC" id="3.4.19.13"/>
    </reaction>
</comment>
<gene>
    <name evidence="12" type="primary">ggt</name>
    <name evidence="12" type="ORF">FZ942_25375</name>
</gene>
<accession>A0A5A9GFU5</accession>
<evidence type="ECO:0000256" key="3">
    <source>
        <dbReference type="ARBA" id="ARBA00009381"/>
    </source>
</evidence>
<keyword evidence="11" id="KW-0317">Glutathione biosynthesis</keyword>
<evidence type="ECO:0000256" key="8">
    <source>
        <dbReference type="ARBA" id="ARBA00047417"/>
    </source>
</evidence>
<keyword evidence="7 11" id="KW-0012">Acyltransferase</keyword>
<comment type="PTM">
    <text evidence="11">Cleaved by autocatalysis into a large and a small subunit.</text>
</comment>
<keyword evidence="4 11" id="KW-0808">Transferase</keyword>
<proteinExistence type="inferred from homology"/>
<dbReference type="OrthoDB" id="9781342at2"/>
<evidence type="ECO:0000256" key="2">
    <source>
        <dbReference type="ARBA" id="ARBA00001089"/>
    </source>
</evidence>
<dbReference type="Gene3D" id="1.10.246.130">
    <property type="match status" value="1"/>
</dbReference>
<comment type="catalytic activity">
    <reaction evidence="1 11">
        <text>an S-substituted glutathione + H2O = an S-substituted L-cysteinylglycine + L-glutamate</text>
        <dbReference type="Rhea" id="RHEA:59468"/>
        <dbReference type="ChEBI" id="CHEBI:15377"/>
        <dbReference type="ChEBI" id="CHEBI:29985"/>
        <dbReference type="ChEBI" id="CHEBI:90779"/>
        <dbReference type="ChEBI" id="CHEBI:143103"/>
        <dbReference type="EC" id="3.4.19.13"/>
    </reaction>
</comment>
<evidence type="ECO:0000313" key="13">
    <source>
        <dbReference type="Proteomes" id="UP000324927"/>
    </source>
</evidence>
<name>A0A5A9GFU5_AZOLI</name>
<comment type="catalytic activity">
    <reaction evidence="8 11">
        <text>an N-terminal (5-L-glutamyl)-[peptide] + an alpha-amino acid = 5-L-glutamyl amino acid + an N-terminal L-alpha-aminoacyl-[peptide]</text>
        <dbReference type="Rhea" id="RHEA:23904"/>
        <dbReference type="Rhea" id="RHEA-COMP:9780"/>
        <dbReference type="Rhea" id="RHEA-COMP:9795"/>
        <dbReference type="ChEBI" id="CHEBI:77644"/>
        <dbReference type="ChEBI" id="CHEBI:78597"/>
        <dbReference type="ChEBI" id="CHEBI:78599"/>
        <dbReference type="ChEBI" id="CHEBI:78608"/>
        <dbReference type="EC" id="2.3.2.2"/>
    </reaction>
</comment>